<feature type="non-terminal residue" evidence="2">
    <location>
        <position position="1"/>
    </location>
</feature>
<feature type="non-terminal residue" evidence="2">
    <location>
        <position position="76"/>
    </location>
</feature>
<keyword evidence="3" id="KW-1185">Reference proteome</keyword>
<evidence type="ECO:0000313" key="2">
    <source>
        <dbReference type="EMBL" id="KAH9297998.1"/>
    </source>
</evidence>
<reference evidence="2 3" key="1">
    <citation type="journal article" date="2021" name="Nat. Plants">
        <title>The Taxus genome provides insights into paclitaxel biosynthesis.</title>
        <authorList>
            <person name="Xiong X."/>
            <person name="Gou J."/>
            <person name="Liao Q."/>
            <person name="Li Y."/>
            <person name="Zhou Q."/>
            <person name="Bi G."/>
            <person name="Li C."/>
            <person name="Du R."/>
            <person name="Wang X."/>
            <person name="Sun T."/>
            <person name="Guo L."/>
            <person name="Liang H."/>
            <person name="Lu P."/>
            <person name="Wu Y."/>
            <person name="Zhang Z."/>
            <person name="Ro D.K."/>
            <person name="Shang Y."/>
            <person name="Huang S."/>
            <person name="Yan J."/>
        </authorList>
    </citation>
    <scope>NUCLEOTIDE SEQUENCE [LARGE SCALE GENOMIC DNA]</scope>
    <source>
        <strain evidence="2">Ta-2019</strain>
    </source>
</reference>
<dbReference type="Proteomes" id="UP000824469">
    <property type="component" value="Unassembled WGS sequence"/>
</dbReference>
<evidence type="ECO:0000256" key="1">
    <source>
        <dbReference type="SAM" id="MobiDB-lite"/>
    </source>
</evidence>
<accession>A0AA38FCV8</accession>
<proteinExistence type="predicted"/>
<comment type="caution">
    <text evidence="2">The sequence shown here is derived from an EMBL/GenBank/DDBJ whole genome shotgun (WGS) entry which is preliminary data.</text>
</comment>
<feature type="compositionally biased region" description="Basic and acidic residues" evidence="1">
    <location>
        <begin position="7"/>
        <end position="18"/>
    </location>
</feature>
<dbReference type="AlphaFoldDB" id="A0AA38FCV8"/>
<feature type="region of interest" description="Disordered" evidence="1">
    <location>
        <begin position="1"/>
        <end position="76"/>
    </location>
</feature>
<organism evidence="2 3">
    <name type="scientific">Taxus chinensis</name>
    <name type="common">Chinese yew</name>
    <name type="synonym">Taxus wallichiana var. chinensis</name>
    <dbReference type="NCBI Taxonomy" id="29808"/>
    <lineage>
        <taxon>Eukaryota</taxon>
        <taxon>Viridiplantae</taxon>
        <taxon>Streptophyta</taxon>
        <taxon>Embryophyta</taxon>
        <taxon>Tracheophyta</taxon>
        <taxon>Spermatophyta</taxon>
        <taxon>Pinopsida</taxon>
        <taxon>Pinidae</taxon>
        <taxon>Conifers II</taxon>
        <taxon>Cupressales</taxon>
        <taxon>Taxaceae</taxon>
        <taxon>Taxus</taxon>
    </lineage>
</organism>
<feature type="compositionally biased region" description="Acidic residues" evidence="1">
    <location>
        <begin position="45"/>
        <end position="57"/>
    </location>
</feature>
<feature type="compositionally biased region" description="Basic and acidic residues" evidence="1">
    <location>
        <begin position="58"/>
        <end position="76"/>
    </location>
</feature>
<feature type="compositionally biased region" description="Basic and acidic residues" evidence="1">
    <location>
        <begin position="33"/>
        <end position="44"/>
    </location>
</feature>
<protein>
    <submittedName>
        <fullName evidence="2">Uncharacterized protein</fullName>
    </submittedName>
</protein>
<sequence>RKKHKIAEKVESEEKKSLEAYISNRDDDEPEGAQDHLLYDIHGSEEEDEDNNDEEEEEKKNYKEEAEDQGKGVREE</sequence>
<name>A0AA38FCV8_TAXCH</name>
<evidence type="ECO:0000313" key="3">
    <source>
        <dbReference type="Proteomes" id="UP000824469"/>
    </source>
</evidence>
<gene>
    <name evidence="2" type="ORF">KI387_029680</name>
</gene>
<dbReference type="EMBL" id="JAHRHJ020000010">
    <property type="protein sequence ID" value="KAH9297998.1"/>
    <property type="molecule type" value="Genomic_DNA"/>
</dbReference>